<evidence type="ECO:0000256" key="1">
    <source>
        <dbReference type="SAM" id="MobiDB-lite"/>
    </source>
</evidence>
<keyword evidence="2" id="KW-1133">Transmembrane helix</keyword>
<feature type="transmembrane region" description="Helical" evidence="2">
    <location>
        <begin position="166"/>
        <end position="185"/>
    </location>
</feature>
<gene>
    <name evidence="3" type="ORF">Rhe02_82170</name>
</gene>
<dbReference type="AlphaFoldDB" id="A0A8J3VKV0"/>
<dbReference type="EMBL" id="BONY01000085">
    <property type="protein sequence ID" value="GIH10150.1"/>
    <property type="molecule type" value="Genomic_DNA"/>
</dbReference>
<feature type="region of interest" description="Disordered" evidence="1">
    <location>
        <begin position="307"/>
        <end position="332"/>
    </location>
</feature>
<accession>A0A8J3VKV0</accession>
<keyword evidence="2" id="KW-0472">Membrane</keyword>
<evidence type="ECO:0008006" key="5">
    <source>
        <dbReference type="Google" id="ProtNLM"/>
    </source>
</evidence>
<reference evidence="3" key="1">
    <citation type="submission" date="2021-01" db="EMBL/GenBank/DDBJ databases">
        <title>Whole genome shotgun sequence of Rhizocola hellebori NBRC 109834.</title>
        <authorList>
            <person name="Komaki H."/>
            <person name="Tamura T."/>
        </authorList>
    </citation>
    <scope>NUCLEOTIDE SEQUENCE</scope>
    <source>
        <strain evidence="3">NBRC 109834</strain>
    </source>
</reference>
<protein>
    <recommendedName>
        <fullName evidence="5">Polysaccharide chain length determinant N-terminal domain-containing protein</fullName>
    </recommendedName>
</protein>
<feature type="compositionally biased region" description="Low complexity" evidence="1">
    <location>
        <begin position="223"/>
        <end position="234"/>
    </location>
</feature>
<dbReference type="RefSeq" id="WP_203913866.1">
    <property type="nucleotide sequence ID" value="NZ_BONY01000085.1"/>
</dbReference>
<keyword evidence="4" id="KW-1185">Reference proteome</keyword>
<evidence type="ECO:0000313" key="3">
    <source>
        <dbReference type="EMBL" id="GIH10150.1"/>
    </source>
</evidence>
<proteinExistence type="predicted"/>
<sequence length="332" mass="34412">MDLWDVAKVMWRRRGVTVPLLLLTAIAAVFALLTIPPGYSARAQIAFLAPPVAQPGQVANPFTAAGLAEYVSIALNSQEIRQQLGQSGLLSDYSVTFTSESLPLIGLEVVGKEQEEVAKTVDRLIQMVQTEAAKLQTAAGPGQAIAVSVADAGDDIRVVRSAGRRALVVIAGVGLLITAGVALSVDALTRRRSRAPEPPQRRLVPRQSVAPAHPVRRQEPAEPETAGAAAMPAGSRLSGSSVVRVATVRAAVASRAAGESAAAEGEAVVKEVERLEAAVTVPLDQVAVESQGDNDVTVVLPLAGMARTNGKQGKGPLGKRLSGDAADAATKR</sequence>
<feature type="region of interest" description="Disordered" evidence="1">
    <location>
        <begin position="191"/>
        <end position="234"/>
    </location>
</feature>
<organism evidence="3 4">
    <name type="scientific">Rhizocola hellebori</name>
    <dbReference type="NCBI Taxonomy" id="1392758"/>
    <lineage>
        <taxon>Bacteria</taxon>
        <taxon>Bacillati</taxon>
        <taxon>Actinomycetota</taxon>
        <taxon>Actinomycetes</taxon>
        <taxon>Micromonosporales</taxon>
        <taxon>Micromonosporaceae</taxon>
        <taxon>Rhizocola</taxon>
    </lineage>
</organism>
<keyword evidence="2" id="KW-0812">Transmembrane</keyword>
<comment type="caution">
    <text evidence="3">The sequence shown here is derived from an EMBL/GenBank/DDBJ whole genome shotgun (WGS) entry which is preliminary data.</text>
</comment>
<dbReference type="Proteomes" id="UP000612899">
    <property type="component" value="Unassembled WGS sequence"/>
</dbReference>
<name>A0A8J3VKV0_9ACTN</name>
<evidence type="ECO:0000256" key="2">
    <source>
        <dbReference type="SAM" id="Phobius"/>
    </source>
</evidence>
<evidence type="ECO:0000313" key="4">
    <source>
        <dbReference type="Proteomes" id="UP000612899"/>
    </source>
</evidence>